<name>A0A8H5F2H6_9AGAR</name>
<dbReference type="OrthoDB" id="4225815at2759"/>
<feature type="signal peptide" evidence="6">
    <location>
        <begin position="1"/>
        <end position="17"/>
    </location>
</feature>
<dbReference type="GO" id="GO:0009277">
    <property type="term" value="C:fungal-type cell wall"/>
    <property type="evidence" value="ECO:0007669"/>
    <property type="project" value="InterPro"/>
</dbReference>
<evidence type="ECO:0000256" key="5">
    <source>
        <dbReference type="ARBA" id="ARBA00023157"/>
    </source>
</evidence>
<comment type="caution">
    <text evidence="7">The sequence shown here is derived from an EMBL/GenBank/DDBJ whole genome shotgun (WGS) entry which is preliminary data.</text>
</comment>
<dbReference type="InterPro" id="IPR001338">
    <property type="entry name" value="Class_I_Hydrophobin"/>
</dbReference>
<gene>
    <name evidence="7" type="ORF">D9619_001629</name>
</gene>
<evidence type="ECO:0000313" key="8">
    <source>
        <dbReference type="Proteomes" id="UP000567179"/>
    </source>
</evidence>
<evidence type="ECO:0000313" key="7">
    <source>
        <dbReference type="EMBL" id="KAF5320953.1"/>
    </source>
</evidence>
<sequence length="112" mass="11184">MRFATATLLSLPIFAAATTVDVAARNDDGGSQCSGGTINCCNSTQNSTALNLGTLSSLLGIQLPNIGALIGLTCTSIAALSALGQQCASQQVCCTNNSFNGLIALGCTAINL</sequence>
<accession>A0A8H5F2H6</accession>
<keyword evidence="8" id="KW-1185">Reference proteome</keyword>
<dbReference type="GO" id="GO:0005199">
    <property type="term" value="F:structural constituent of cell wall"/>
    <property type="evidence" value="ECO:0007669"/>
    <property type="project" value="InterPro"/>
</dbReference>
<evidence type="ECO:0000256" key="1">
    <source>
        <dbReference type="ARBA" id="ARBA00004191"/>
    </source>
</evidence>
<dbReference type="CDD" id="cd23507">
    <property type="entry name" value="hydrophobin_I"/>
    <property type="match status" value="1"/>
</dbReference>
<proteinExistence type="inferred from homology"/>
<dbReference type="Pfam" id="PF01185">
    <property type="entry name" value="Hydrophobin"/>
    <property type="match status" value="1"/>
</dbReference>
<evidence type="ECO:0000256" key="6">
    <source>
        <dbReference type="RuleBase" id="RU365009"/>
    </source>
</evidence>
<organism evidence="7 8">
    <name type="scientific">Psilocybe cf. subviscida</name>
    <dbReference type="NCBI Taxonomy" id="2480587"/>
    <lineage>
        <taxon>Eukaryota</taxon>
        <taxon>Fungi</taxon>
        <taxon>Dikarya</taxon>
        <taxon>Basidiomycota</taxon>
        <taxon>Agaricomycotina</taxon>
        <taxon>Agaricomycetes</taxon>
        <taxon>Agaricomycetidae</taxon>
        <taxon>Agaricales</taxon>
        <taxon>Agaricineae</taxon>
        <taxon>Strophariaceae</taxon>
        <taxon>Psilocybe</taxon>
    </lineage>
</organism>
<reference evidence="7 8" key="1">
    <citation type="journal article" date="2020" name="ISME J.">
        <title>Uncovering the hidden diversity of litter-decomposition mechanisms in mushroom-forming fungi.</title>
        <authorList>
            <person name="Floudas D."/>
            <person name="Bentzer J."/>
            <person name="Ahren D."/>
            <person name="Johansson T."/>
            <person name="Persson P."/>
            <person name="Tunlid A."/>
        </authorList>
    </citation>
    <scope>NUCLEOTIDE SEQUENCE [LARGE SCALE GENOMIC DNA]</scope>
    <source>
        <strain evidence="7 8">CBS 101986</strain>
    </source>
</reference>
<keyword evidence="5 6" id="KW-1015">Disulfide bond</keyword>
<feature type="chain" id="PRO_5034645276" description="Hydrophobin" evidence="6">
    <location>
        <begin position="18"/>
        <end position="112"/>
    </location>
</feature>
<dbReference type="AlphaFoldDB" id="A0A8H5F2H6"/>
<keyword evidence="3 6" id="KW-0134">Cell wall</keyword>
<comment type="subcellular location">
    <subcellularLocation>
        <location evidence="1 6">Secreted</location>
        <location evidence="1 6">Cell wall</location>
    </subcellularLocation>
</comment>
<keyword evidence="4 6" id="KW-0964">Secreted</keyword>
<evidence type="ECO:0000256" key="4">
    <source>
        <dbReference type="ARBA" id="ARBA00022525"/>
    </source>
</evidence>
<keyword evidence="6" id="KW-0732">Signal</keyword>
<comment type="similarity">
    <text evidence="2 6">Belongs to the fungal hydrophobin family.</text>
</comment>
<dbReference type="EMBL" id="JAACJJ010000028">
    <property type="protein sequence ID" value="KAF5320953.1"/>
    <property type="molecule type" value="Genomic_DNA"/>
</dbReference>
<dbReference type="Proteomes" id="UP000567179">
    <property type="component" value="Unassembled WGS sequence"/>
</dbReference>
<evidence type="ECO:0000256" key="2">
    <source>
        <dbReference type="ARBA" id="ARBA00010446"/>
    </source>
</evidence>
<protein>
    <recommendedName>
        <fullName evidence="6">Hydrophobin</fullName>
    </recommendedName>
</protein>
<dbReference type="SMART" id="SM00075">
    <property type="entry name" value="HYDRO"/>
    <property type="match status" value="1"/>
</dbReference>
<evidence type="ECO:0000256" key="3">
    <source>
        <dbReference type="ARBA" id="ARBA00022512"/>
    </source>
</evidence>